<name>A0A0C9R7J0_9HYME</name>
<sequence length="139" mass="15490">MALLIHLLGICVLISLNCLAKQNCTVNHEWKKAREECEKEMDKTDDCFWNCVQGELGGLDDSGRPSLEKLSEAVAKVIKEPDVVEALRKSHEECISQFNDTMTPCEESKLLNVCSWGDAELQQALQGANYCVYNPANPS</sequence>
<dbReference type="KEGG" id="fas:105273180"/>
<proteinExistence type="predicted"/>
<dbReference type="GO" id="GO:0005549">
    <property type="term" value="F:odorant binding"/>
    <property type="evidence" value="ECO:0007669"/>
    <property type="project" value="InterPro"/>
</dbReference>
<evidence type="ECO:0000313" key="2">
    <source>
        <dbReference type="EMBL" id="JAG82056.1"/>
    </source>
</evidence>
<dbReference type="SUPFAM" id="SSF47565">
    <property type="entry name" value="Insect pheromone/odorant-binding proteins"/>
    <property type="match status" value="1"/>
</dbReference>
<dbReference type="InterPro" id="IPR006170">
    <property type="entry name" value="PBP/GOBP"/>
</dbReference>
<dbReference type="EMBL" id="GBYB01012289">
    <property type="protein sequence ID" value="JAG82056.1"/>
    <property type="molecule type" value="Transcribed_RNA"/>
</dbReference>
<feature type="chain" id="PRO_5044541633" evidence="1">
    <location>
        <begin position="21"/>
        <end position="139"/>
    </location>
</feature>
<keyword evidence="1" id="KW-0732">Signal</keyword>
<evidence type="ECO:0000313" key="3">
    <source>
        <dbReference type="Proteomes" id="UP000694866"/>
    </source>
</evidence>
<dbReference type="Gene3D" id="1.10.238.20">
    <property type="entry name" value="Pheromone/general odorant binding protein domain"/>
    <property type="match status" value="1"/>
</dbReference>
<dbReference type="Proteomes" id="UP000694866">
    <property type="component" value="Unplaced"/>
</dbReference>
<accession>A0A9R1UB26</accession>
<protein>
    <submittedName>
        <fullName evidence="2">SecA_0 protein</fullName>
    </submittedName>
</protein>
<evidence type="ECO:0000313" key="4">
    <source>
        <dbReference type="RefSeq" id="XP_011313771.1"/>
    </source>
</evidence>
<dbReference type="AlphaFoldDB" id="A0A0C9R7J0"/>
<dbReference type="RefSeq" id="XP_011313771.1">
    <property type="nucleotide sequence ID" value="XM_011315469.1"/>
</dbReference>
<evidence type="ECO:0000256" key="1">
    <source>
        <dbReference type="SAM" id="SignalP"/>
    </source>
</evidence>
<reference evidence="2" key="1">
    <citation type="submission" date="2015-01" db="EMBL/GenBank/DDBJ databases">
        <title>Transcriptome Assembly of Fopius arisanus.</title>
        <authorList>
            <person name="Geib S."/>
        </authorList>
    </citation>
    <scope>NUCLEOTIDE SEQUENCE</scope>
</reference>
<dbReference type="OrthoDB" id="8178339at2759"/>
<dbReference type="Pfam" id="PF01395">
    <property type="entry name" value="PBP_GOBP"/>
    <property type="match status" value="1"/>
</dbReference>
<keyword evidence="3" id="KW-1185">Reference proteome</keyword>
<organism evidence="2">
    <name type="scientific">Fopius arisanus</name>
    <dbReference type="NCBI Taxonomy" id="64838"/>
    <lineage>
        <taxon>Eukaryota</taxon>
        <taxon>Metazoa</taxon>
        <taxon>Ecdysozoa</taxon>
        <taxon>Arthropoda</taxon>
        <taxon>Hexapoda</taxon>
        <taxon>Insecta</taxon>
        <taxon>Pterygota</taxon>
        <taxon>Neoptera</taxon>
        <taxon>Endopterygota</taxon>
        <taxon>Hymenoptera</taxon>
        <taxon>Apocrita</taxon>
        <taxon>Ichneumonoidea</taxon>
        <taxon>Braconidae</taxon>
        <taxon>Opiinae</taxon>
        <taxon>Fopius</taxon>
    </lineage>
</organism>
<feature type="signal peptide" evidence="1">
    <location>
        <begin position="1"/>
        <end position="20"/>
    </location>
</feature>
<accession>A0A0C9R7J0</accession>
<dbReference type="GeneID" id="105273180"/>
<dbReference type="InterPro" id="IPR036728">
    <property type="entry name" value="PBP_GOBP_sf"/>
</dbReference>
<gene>
    <name evidence="2" type="primary">secA_0</name>
    <name evidence="4" type="synonym">LOC105273180</name>
    <name evidence="2" type="ORF">g.10496</name>
</gene>
<reference evidence="4" key="2">
    <citation type="submission" date="2025-04" db="UniProtKB">
        <authorList>
            <consortium name="RefSeq"/>
        </authorList>
    </citation>
    <scope>IDENTIFICATION</scope>
    <source>
        <strain evidence="4">USDA-PBARC FA_bdor</strain>
        <tissue evidence="4">Whole organism</tissue>
    </source>
</reference>